<dbReference type="InterPro" id="IPR002731">
    <property type="entry name" value="ATPase_BadF"/>
</dbReference>
<dbReference type="PANTHER" id="PTHR32329">
    <property type="entry name" value="BIFUNCTIONAL PROTEIN [INCLUDES 2-HYDROXYACYL-COA DEHYDRATASE (N-TER) AND ITS ACTIVATOR DOMAIN (C_TERM)-RELATED"/>
    <property type="match status" value="1"/>
</dbReference>
<dbReference type="Pfam" id="PF09989">
    <property type="entry name" value="DUF2229"/>
    <property type="match status" value="1"/>
</dbReference>
<protein>
    <submittedName>
        <fullName evidence="4">CoA activase</fullName>
    </submittedName>
</protein>
<feature type="region of interest" description="Disordered" evidence="1">
    <location>
        <begin position="680"/>
        <end position="704"/>
    </location>
</feature>
<comment type="caution">
    <text evidence="4">The sequence shown here is derived from an EMBL/GenBank/DDBJ whole genome shotgun (WGS) entry which is preliminary data.</text>
</comment>
<accession>A0A937X9J9</accession>
<dbReference type="Proteomes" id="UP000748308">
    <property type="component" value="Unassembled WGS sequence"/>
</dbReference>
<feature type="domain" description="DUF2229" evidence="3">
    <location>
        <begin position="750"/>
        <end position="975"/>
    </location>
</feature>
<dbReference type="EMBL" id="VGIY01000284">
    <property type="protein sequence ID" value="MBM3318186.1"/>
    <property type="molecule type" value="Genomic_DNA"/>
</dbReference>
<sequence>MTSARWHIGCDVGSTAVKVVVREPGGGAIRARLYERHGTRQAQAVVRLLGRLEEREPGLLAAARLFWTGSGGGALAEIAGGRCIQEVNAVALAVEDRFPGAGSVVDLGGQDAKIILWQRDPESGRRRKLFSMNEKCAGGTGAVIDRIAGKLGLGDEALRGAEASGGRLHPIAARCGVFAETDVNGLQKQGVPPEDLIRSLFAAIVQQNLSVLTRGATLLPPVLLLGGPHAHLPGLVARWREALAALWEERGVACGGIGEAVLVPPEACYFAALGAILHGEATAADGGPEEPAAEEALARLSARLAAPAEDRGAPGLLRGPCEREEIEALARQAPLPGLNGTPETPLPAVVGLDAGSTSTKAVLLDERGLLLAKAYRLSAGDPLRDARAVLADLDRQVRAAGHRLLVRGLGVTGYAKDLLGAFLGADLVLVETVAHARSALHLRRDLDVIVDVGGQDIKVLILRDGRVRDFRLNGQCSAGNGYFLQSTAERLGIPLEEFAEQALAAERCPEFHFGCAVFLEADIVNFQRLGWRPGEILAGLARVLPRNIWLHVVGEPNLGRLGSVFLLQGGTQRNLAAVKAQVDFIRRRVPDAEVLVHPHTGEAGAIGAALELIEAGLPPGASRFIGMEALRGLSVEARQDEGTRCRGCANRCARTFLQARLPRGASRLFVVAPCETGRRRDAAPREARLEGGAPGARGEEEGARDLAARGQEIVFRREARVRVGGARGSGLRLPWPGPGRAARELRGSVRIGLPRALHIHQLAPFFLGYLHALGVAPERVGFSRPTTEALFRRGTRRGAIDTCYPAKLALAHVDDLVRGGTVDWILFPIVASFPPEGRWRVAECACPCAQATPDVVKAAFTREGDLFARAGLRYLAPVFHCAEPALLEREMGRFFGLLLGVGRGENRRAMREGWRAQSLAIARLRAEAFAEIRRLERERRVGIVALGRPYHEDPGLNHGILRELCRRGYSILTARALPREAAFLEALFGREIAAGRIRGPEDIGDVWANSFCADSNQKVWAAKVVARHPHLVALDLSSFRCGHDAPIHGAVEDILEETGTPYFTFHDIDENRPAGAIRLRVETIDYFLRRYEARRLGRAEPPRAAEAPAGEARRRELAEVLV</sequence>
<dbReference type="PANTHER" id="PTHR32329:SF4">
    <property type="entry name" value="ACTIVATOR OF 2-HYDROXYACYL-COA DEHYDRATASE"/>
    <property type="match status" value="1"/>
</dbReference>
<evidence type="ECO:0000256" key="1">
    <source>
        <dbReference type="SAM" id="MobiDB-lite"/>
    </source>
</evidence>
<name>A0A937X9J9_UNCEI</name>
<evidence type="ECO:0000259" key="2">
    <source>
        <dbReference type="Pfam" id="PF01869"/>
    </source>
</evidence>
<dbReference type="InterPro" id="IPR018709">
    <property type="entry name" value="CoA_activase_DUF2229"/>
</dbReference>
<organism evidence="4 5">
    <name type="scientific">Eiseniibacteriota bacterium</name>
    <dbReference type="NCBI Taxonomy" id="2212470"/>
    <lineage>
        <taxon>Bacteria</taxon>
        <taxon>Candidatus Eiseniibacteriota</taxon>
    </lineage>
</organism>
<dbReference type="InterPro" id="IPR051805">
    <property type="entry name" value="Dehydratase_Activator_Redct"/>
</dbReference>
<evidence type="ECO:0000259" key="3">
    <source>
        <dbReference type="Pfam" id="PF09989"/>
    </source>
</evidence>
<dbReference type="SUPFAM" id="SSF53067">
    <property type="entry name" value="Actin-like ATPase domain"/>
    <property type="match status" value="2"/>
</dbReference>
<feature type="domain" description="ATPase BadF/BadG/BcrA/BcrD type" evidence="2">
    <location>
        <begin position="350"/>
        <end position="610"/>
    </location>
</feature>
<dbReference type="InterPro" id="IPR043129">
    <property type="entry name" value="ATPase_NBD"/>
</dbReference>
<evidence type="ECO:0000313" key="4">
    <source>
        <dbReference type="EMBL" id="MBM3318186.1"/>
    </source>
</evidence>
<dbReference type="Pfam" id="PF01869">
    <property type="entry name" value="BcrAD_BadFG"/>
    <property type="match status" value="2"/>
</dbReference>
<dbReference type="AlphaFoldDB" id="A0A937X9J9"/>
<evidence type="ECO:0000313" key="5">
    <source>
        <dbReference type="Proteomes" id="UP000748308"/>
    </source>
</evidence>
<proteinExistence type="predicted"/>
<gene>
    <name evidence="4" type="ORF">FJY75_10100</name>
</gene>
<dbReference type="Gene3D" id="3.30.420.40">
    <property type="match status" value="4"/>
</dbReference>
<feature type="domain" description="ATPase BadF/BadG/BcrA/BcrD type" evidence="2">
    <location>
        <begin position="8"/>
        <end position="231"/>
    </location>
</feature>
<feature type="compositionally biased region" description="Basic and acidic residues" evidence="1">
    <location>
        <begin position="680"/>
        <end position="689"/>
    </location>
</feature>
<dbReference type="CDD" id="cd24034">
    <property type="entry name" value="ASKHA_NBD_O66634-like_rpt1"/>
    <property type="match status" value="1"/>
</dbReference>
<dbReference type="CDD" id="cd24035">
    <property type="entry name" value="ASKHA_NBD_O66634-like_rpt2"/>
    <property type="match status" value="1"/>
</dbReference>
<reference evidence="4" key="1">
    <citation type="submission" date="2019-03" db="EMBL/GenBank/DDBJ databases">
        <title>Lake Tanganyika Metagenome-Assembled Genomes (MAGs).</title>
        <authorList>
            <person name="Tran P."/>
        </authorList>
    </citation>
    <scope>NUCLEOTIDE SEQUENCE</scope>
    <source>
        <strain evidence="4">M_DeepCast_400m_m2_100</strain>
    </source>
</reference>